<dbReference type="RefSeq" id="WP_157386774.1">
    <property type="nucleotide sequence ID" value="NZ_WRPP01000001.1"/>
</dbReference>
<protein>
    <submittedName>
        <fullName evidence="1">Uncharacterized protein</fullName>
    </submittedName>
</protein>
<name>A0A7K1UTE4_9NOCA</name>
<evidence type="ECO:0000313" key="2">
    <source>
        <dbReference type="Proteomes" id="UP000466794"/>
    </source>
</evidence>
<reference evidence="1 2" key="1">
    <citation type="submission" date="2019-12" db="EMBL/GenBank/DDBJ databases">
        <title>Nocardia sp. nov. ET3-3 isolated from soil.</title>
        <authorList>
            <person name="Kanchanasin P."/>
            <person name="Tanasupawat S."/>
            <person name="Yuki M."/>
            <person name="Kudo T."/>
        </authorList>
    </citation>
    <scope>NUCLEOTIDE SEQUENCE [LARGE SCALE GENOMIC DNA]</scope>
    <source>
        <strain evidence="1 2">ET3-3</strain>
    </source>
</reference>
<sequence>MSTKVWMQVSSMSAYSDEGIEARYYGDDIDLVVVKTGSGSLFMSLSIAEELFEKLREALQNGALAQAITSGSGLWLSATEFVPAEDVSDLQQKVVA</sequence>
<gene>
    <name evidence="1" type="ORF">GPX89_09230</name>
</gene>
<evidence type="ECO:0000313" key="1">
    <source>
        <dbReference type="EMBL" id="MVU77429.1"/>
    </source>
</evidence>
<comment type="caution">
    <text evidence="1">The sequence shown here is derived from an EMBL/GenBank/DDBJ whole genome shotgun (WGS) entry which is preliminary data.</text>
</comment>
<dbReference type="AlphaFoldDB" id="A0A7K1UTE4"/>
<proteinExistence type="predicted"/>
<dbReference type="EMBL" id="WRPP01000001">
    <property type="protein sequence ID" value="MVU77429.1"/>
    <property type="molecule type" value="Genomic_DNA"/>
</dbReference>
<keyword evidence="2" id="KW-1185">Reference proteome</keyword>
<organism evidence="1 2">
    <name type="scientific">Nocardia terrae</name>
    <dbReference type="NCBI Taxonomy" id="2675851"/>
    <lineage>
        <taxon>Bacteria</taxon>
        <taxon>Bacillati</taxon>
        <taxon>Actinomycetota</taxon>
        <taxon>Actinomycetes</taxon>
        <taxon>Mycobacteriales</taxon>
        <taxon>Nocardiaceae</taxon>
        <taxon>Nocardia</taxon>
    </lineage>
</organism>
<dbReference type="Proteomes" id="UP000466794">
    <property type="component" value="Unassembled WGS sequence"/>
</dbReference>
<accession>A0A7K1UTE4</accession>